<protein>
    <recommendedName>
        <fullName evidence="2">CAAX prenyl protease 2/Lysostaphin resistance protein A-like domain-containing protein</fullName>
    </recommendedName>
</protein>
<dbReference type="PANTHER" id="PTHR39430">
    <property type="entry name" value="MEMBRANE-ASSOCIATED PROTEASE-RELATED"/>
    <property type="match status" value="1"/>
</dbReference>
<keyword evidence="1" id="KW-0472">Membrane</keyword>
<keyword evidence="1" id="KW-1133">Transmembrane helix</keyword>
<dbReference type="InterPro" id="IPR003675">
    <property type="entry name" value="Rce1/LyrA-like_dom"/>
</dbReference>
<feature type="transmembrane region" description="Helical" evidence="1">
    <location>
        <begin position="188"/>
        <end position="207"/>
    </location>
</feature>
<evidence type="ECO:0000313" key="4">
    <source>
        <dbReference type="Proteomes" id="UP000233398"/>
    </source>
</evidence>
<dbReference type="RefSeq" id="WP_101074240.1">
    <property type="nucleotide sequence ID" value="NZ_PISP01000006.1"/>
</dbReference>
<dbReference type="EMBL" id="PISP01000006">
    <property type="protein sequence ID" value="PKD42555.1"/>
    <property type="molecule type" value="Genomic_DNA"/>
</dbReference>
<feature type="transmembrane region" description="Helical" evidence="1">
    <location>
        <begin position="163"/>
        <end position="182"/>
    </location>
</feature>
<feature type="transmembrane region" description="Helical" evidence="1">
    <location>
        <begin position="41"/>
        <end position="58"/>
    </location>
</feature>
<evidence type="ECO:0000259" key="2">
    <source>
        <dbReference type="Pfam" id="PF02517"/>
    </source>
</evidence>
<dbReference type="OrthoDB" id="324900at2"/>
<sequence>MKILFYNSYENRLRSFWRILVVTAILLAILASVGYWGLGGYSFTIVLALAMIGILWLGSQKLDQRPLSEYGFEYSVAWVRDFVAGNLLAALAMGGIVLIHLGMDWVDISLGQFKNPGYEFYYGMAISLFFMAAVSFWEETYFRSYLIRNLQEGLHFTKSGKTFAVIGAVILSSVFFGLTHLGNPNASWISTLNISIAGMVFAYPYIITKSIAIPLGMHLSWNYFQGAVFGLPVSGNQFEHMLMVAEATGPESFTGGSFGPEAGAAGLLGLMILLTLNEIYITVFYNN</sequence>
<dbReference type="Pfam" id="PF02517">
    <property type="entry name" value="Rce1-like"/>
    <property type="match status" value="1"/>
</dbReference>
<organism evidence="3 4">
    <name type="scientific">Rhodohalobacter barkolensis</name>
    <dbReference type="NCBI Taxonomy" id="2053187"/>
    <lineage>
        <taxon>Bacteria</taxon>
        <taxon>Pseudomonadati</taxon>
        <taxon>Balneolota</taxon>
        <taxon>Balneolia</taxon>
        <taxon>Balneolales</taxon>
        <taxon>Balneolaceae</taxon>
        <taxon>Rhodohalobacter</taxon>
    </lineage>
</organism>
<dbReference type="Proteomes" id="UP000233398">
    <property type="component" value="Unassembled WGS sequence"/>
</dbReference>
<dbReference type="AlphaFoldDB" id="A0A2N0VEC9"/>
<name>A0A2N0VEC9_9BACT</name>
<dbReference type="GO" id="GO:0080120">
    <property type="term" value="P:CAAX-box protein maturation"/>
    <property type="evidence" value="ECO:0007669"/>
    <property type="project" value="UniProtKB-ARBA"/>
</dbReference>
<accession>A0A2N0VEC9</accession>
<feature type="transmembrane region" description="Helical" evidence="1">
    <location>
        <begin position="120"/>
        <end position="142"/>
    </location>
</feature>
<comment type="caution">
    <text evidence="3">The sequence shown here is derived from an EMBL/GenBank/DDBJ whole genome shotgun (WGS) entry which is preliminary data.</text>
</comment>
<proteinExistence type="predicted"/>
<keyword evidence="4" id="KW-1185">Reference proteome</keyword>
<reference evidence="3 4" key="1">
    <citation type="submission" date="2017-11" db="EMBL/GenBank/DDBJ databases">
        <title>Rhodohalobacter 15182 sp. nov., isolated from a salt lake.</title>
        <authorList>
            <person name="Han S."/>
        </authorList>
    </citation>
    <scope>NUCLEOTIDE SEQUENCE [LARGE SCALE GENOMIC DNA]</scope>
    <source>
        <strain evidence="3 4">15182</strain>
    </source>
</reference>
<keyword evidence="1" id="KW-0812">Transmembrane</keyword>
<dbReference type="GO" id="GO:0004175">
    <property type="term" value="F:endopeptidase activity"/>
    <property type="evidence" value="ECO:0007669"/>
    <property type="project" value="UniProtKB-ARBA"/>
</dbReference>
<evidence type="ECO:0000256" key="1">
    <source>
        <dbReference type="SAM" id="Phobius"/>
    </source>
</evidence>
<evidence type="ECO:0000313" key="3">
    <source>
        <dbReference type="EMBL" id="PKD42555.1"/>
    </source>
</evidence>
<feature type="transmembrane region" description="Helical" evidence="1">
    <location>
        <begin position="16"/>
        <end position="35"/>
    </location>
</feature>
<gene>
    <name evidence="3" type="ORF">CWD77_14175</name>
</gene>
<feature type="transmembrane region" description="Helical" evidence="1">
    <location>
        <begin position="78"/>
        <end position="100"/>
    </location>
</feature>
<dbReference type="PANTHER" id="PTHR39430:SF1">
    <property type="entry name" value="PROTEASE"/>
    <property type="match status" value="1"/>
</dbReference>
<feature type="domain" description="CAAX prenyl protease 2/Lysostaphin resistance protein A-like" evidence="2">
    <location>
        <begin position="125"/>
        <end position="224"/>
    </location>
</feature>